<dbReference type="PANTHER" id="PTHR39960:SF1">
    <property type="entry name" value="LD34147P"/>
    <property type="match status" value="1"/>
</dbReference>
<evidence type="ECO:0008006" key="5">
    <source>
        <dbReference type="Google" id="ProtNLM"/>
    </source>
</evidence>
<feature type="coiled-coil region" evidence="1">
    <location>
        <begin position="86"/>
        <end position="121"/>
    </location>
</feature>
<keyword evidence="1" id="KW-0175">Coiled coil</keyword>
<comment type="caution">
    <text evidence="3">The sequence shown here is derived from an EMBL/GenBank/DDBJ whole genome shotgun (WGS) entry which is preliminary data.</text>
</comment>
<feature type="signal peptide" evidence="2">
    <location>
        <begin position="1"/>
        <end position="25"/>
    </location>
</feature>
<evidence type="ECO:0000256" key="1">
    <source>
        <dbReference type="SAM" id="Coils"/>
    </source>
</evidence>
<gene>
    <name evidence="3" type="ORF">PIBRA_LOCUS6637</name>
</gene>
<sequence length="544" mass="61706">MGAFRLRVLLSVILAVLVFSTNTHARDVTHEDIRDAMLSLVRMFRVSEDKLDRHEFREKAFGDQMKKILSTIEKRQRTLEPLKGMISRLDERLSNVENIFIQKEEKEKATQKKTNELLEDIQKSLQSLTTTVTKNLKAPINVENNLTTDDVPLGTRLDDTDAKLDAVKQEIAALRNSLSKEALRAVCSEVDVNPFERHISEAEKLLNKYELKLNEYNDTSKVQTDFVPLSEVSLADEAWHSKMTEVMERQEKDIKKIQQLLSDAESMWKDLPRLADLKRATNDTLEALLVSQANITTAGDSSAAKISTKIREMGEHLVATNNDIQQSLTQGNTMSERAYNDIQHSYETLRHEVQAFSKNENVMLQTADNVLANKKRIEYGVNRIVMEVGEHVNLQAQSLNKTLLDRLDTIQNELMANHSLAHGNLTAKIESEMSQVWRQIGIMYKQMTASKSTLDKLTEQTQQYVNGSATSLDDMKNKVAFISTRMIEVQENLNFLLGSLKLVTEEFSQIKTGLGEALDKAKIDLHEVRSKIKDGPGPHDADQK</sequence>
<protein>
    <recommendedName>
        <fullName evidence="5">Paramyosin</fullName>
    </recommendedName>
</protein>
<feature type="chain" id="PRO_5040113510" description="Paramyosin" evidence="2">
    <location>
        <begin position="26"/>
        <end position="544"/>
    </location>
</feature>
<organism evidence="3 4">
    <name type="scientific">Pieris brassicae</name>
    <name type="common">White butterfly</name>
    <name type="synonym">Large white butterfly</name>
    <dbReference type="NCBI Taxonomy" id="7116"/>
    <lineage>
        <taxon>Eukaryota</taxon>
        <taxon>Metazoa</taxon>
        <taxon>Ecdysozoa</taxon>
        <taxon>Arthropoda</taxon>
        <taxon>Hexapoda</taxon>
        <taxon>Insecta</taxon>
        <taxon>Pterygota</taxon>
        <taxon>Neoptera</taxon>
        <taxon>Endopterygota</taxon>
        <taxon>Lepidoptera</taxon>
        <taxon>Glossata</taxon>
        <taxon>Ditrysia</taxon>
        <taxon>Papilionoidea</taxon>
        <taxon>Pieridae</taxon>
        <taxon>Pierinae</taxon>
        <taxon>Pieris</taxon>
    </lineage>
</organism>
<keyword evidence="2" id="KW-0732">Signal</keyword>
<proteinExistence type="predicted"/>
<name>A0A9P0TEF2_PIEBR</name>
<dbReference type="Proteomes" id="UP001152562">
    <property type="component" value="Unassembled WGS sequence"/>
</dbReference>
<accession>A0A9P0TEF2</accession>
<evidence type="ECO:0000313" key="3">
    <source>
        <dbReference type="EMBL" id="CAH4029945.1"/>
    </source>
</evidence>
<feature type="coiled-coil region" evidence="1">
    <location>
        <begin position="157"/>
        <end position="267"/>
    </location>
</feature>
<reference evidence="3" key="1">
    <citation type="submission" date="2022-05" db="EMBL/GenBank/DDBJ databases">
        <authorList>
            <person name="Okamura Y."/>
        </authorList>
    </citation>
    <scope>NUCLEOTIDE SEQUENCE</scope>
</reference>
<dbReference type="PANTHER" id="PTHR39960">
    <property type="entry name" value="LD34147P"/>
    <property type="match status" value="1"/>
</dbReference>
<dbReference type="EMBL" id="CALOZG010000010">
    <property type="protein sequence ID" value="CAH4029945.1"/>
    <property type="molecule type" value="Genomic_DNA"/>
</dbReference>
<evidence type="ECO:0000313" key="4">
    <source>
        <dbReference type="Proteomes" id="UP001152562"/>
    </source>
</evidence>
<dbReference type="AlphaFoldDB" id="A0A9P0TEF2"/>
<dbReference type="GO" id="GO:0005886">
    <property type="term" value="C:plasma membrane"/>
    <property type="evidence" value="ECO:0007669"/>
    <property type="project" value="TreeGrafter"/>
</dbReference>
<keyword evidence="4" id="KW-1185">Reference proteome</keyword>
<evidence type="ECO:0000256" key="2">
    <source>
        <dbReference type="SAM" id="SignalP"/>
    </source>
</evidence>